<proteinExistence type="predicted"/>
<protein>
    <submittedName>
        <fullName evidence="2">Uncharacterized protein</fullName>
    </submittedName>
</protein>
<dbReference type="AlphaFoldDB" id="A0A6J4QIK9"/>
<evidence type="ECO:0000313" key="2">
    <source>
        <dbReference type="EMBL" id="CAA9446119.1"/>
    </source>
</evidence>
<dbReference type="EMBL" id="CADCVD010000086">
    <property type="protein sequence ID" value="CAA9446119.1"/>
    <property type="molecule type" value="Genomic_DNA"/>
</dbReference>
<feature type="region of interest" description="Disordered" evidence="1">
    <location>
        <begin position="13"/>
        <end position="39"/>
    </location>
</feature>
<feature type="non-terminal residue" evidence="2">
    <location>
        <position position="1"/>
    </location>
</feature>
<accession>A0A6J4QIK9</accession>
<evidence type="ECO:0000256" key="1">
    <source>
        <dbReference type="SAM" id="MobiDB-lite"/>
    </source>
</evidence>
<feature type="compositionally biased region" description="Basic residues" evidence="1">
    <location>
        <begin position="23"/>
        <end position="39"/>
    </location>
</feature>
<gene>
    <name evidence="2" type="ORF">AVDCRST_MAG37-1839</name>
</gene>
<name>A0A6J4QIK9_9ACTN</name>
<reference evidence="2" key="1">
    <citation type="submission" date="2020-02" db="EMBL/GenBank/DDBJ databases">
        <authorList>
            <person name="Meier V. D."/>
        </authorList>
    </citation>
    <scope>NUCLEOTIDE SEQUENCE</scope>
    <source>
        <strain evidence="2">AVDCRST_MAG37</strain>
    </source>
</reference>
<organism evidence="2">
    <name type="scientific">uncultured Rubrobacteraceae bacterium</name>
    <dbReference type="NCBI Taxonomy" id="349277"/>
    <lineage>
        <taxon>Bacteria</taxon>
        <taxon>Bacillati</taxon>
        <taxon>Actinomycetota</taxon>
        <taxon>Rubrobacteria</taxon>
        <taxon>Rubrobacterales</taxon>
        <taxon>Rubrobacteraceae</taxon>
        <taxon>environmental samples</taxon>
    </lineage>
</organism>
<sequence>VCIVGASGQGSTRLVAWGGERGGRRRRRRSRHRGRRRSL</sequence>
<feature type="non-terminal residue" evidence="2">
    <location>
        <position position="39"/>
    </location>
</feature>